<evidence type="ECO:0000313" key="1">
    <source>
        <dbReference type="EMBL" id="OCT77625.1"/>
    </source>
</evidence>
<evidence type="ECO:0000313" key="2">
    <source>
        <dbReference type="Proteomes" id="UP000694892"/>
    </source>
</evidence>
<reference evidence="2" key="1">
    <citation type="journal article" date="2016" name="Nature">
        <title>Genome evolution in the allotetraploid frog Xenopus laevis.</title>
        <authorList>
            <person name="Session A.M."/>
            <person name="Uno Y."/>
            <person name="Kwon T."/>
            <person name="Chapman J.A."/>
            <person name="Toyoda A."/>
            <person name="Takahashi S."/>
            <person name="Fukui A."/>
            <person name="Hikosaka A."/>
            <person name="Suzuki A."/>
            <person name="Kondo M."/>
            <person name="van Heeringen S.J."/>
            <person name="Quigley I."/>
            <person name="Heinz S."/>
            <person name="Ogino H."/>
            <person name="Ochi H."/>
            <person name="Hellsten U."/>
            <person name="Lyons J.B."/>
            <person name="Simakov O."/>
            <person name="Putnam N."/>
            <person name="Stites J."/>
            <person name="Kuroki Y."/>
            <person name="Tanaka T."/>
            <person name="Michiue T."/>
            <person name="Watanabe M."/>
            <person name="Bogdanovic O."/>
            <person name="Lister R."/>
            <person name="Georgiou G."/>
            <person name="Paranjpe S.S."/>
            <person name="van Kruijsbergen I."/>
            <person name="Shu S."/>
            <person name="Carlson J."/>
            <person name="Kinoshita T."/>
            <person name="Ohta Y."/>
            <person name="Mawaribuchi S."/>
            <person name="Jenkins J."/>
            <person name="Grimwood J."/>
            <person name="Schmutz J."/>
            <person name="Mitros T."/>
            <person name="Mozaffari S.V."/>
            <person name="Suzuki Y."/>
            <person name="Haramoto Y."/>
            <person name="Yamamoto T.S."/>
            <person name="Takagi C."/>
            <person name="Heald R."/>
            <person name="Miller K."/>
            <person name="Haudenschild C."/>
            <person name="Kitzman J."/>
            <person name="Nakayama T."/>
            <person name="Izutsu Y."/>
            <person name="Robert J."/>
            <person name="Fortriede J."/>
            <person name="Burns K."/>
            <person name="Lotay V."/>
            <person name="Karimi K."/>
            <person name="Yasuoka Y."/>
            <person name="Dichmann D.S."/>
            <person name="Flajnik M.F."/>
            <person name="Houston D.W."/>
            <person name="Shendure J."/>
            <person name="DuPasquier L."/>
            <person name="Vize P.D."/>
            <person name="Zorn A.M."/>
            <person name="Ito M."/>
            <person name="Marcotte E.M."/>
            <person name="Wallingford J.B."/>
            <person name="Ito Y."/>
            <person name="Asashima M."/>
            <person name="Ueno N."/>
            <person name="Matsuda Y."/>
            <person name="Veenstra G.J."/>
            <person name="Fujiyama A."/>
            <person name="Harland R.M."/>
            <person name="Taira M."/>
            <person name="Rokhsar D.S."/>
        </authorList>
    </citation>
    <scope>NUCLEOTIDE SEQUENCE [LARGE SCALE GENOMIC DNA]</scope>
    <source>
        <strain evidence="2">J</strain>
    </source>
</reference>
<sequence>MAPSPHITAPPPARSPPVGKVATLNTTDNSYELYDLLQEAPSNAAVMIRAIFSGLNGYVNCGKKCQLHYVLLYPMLPAILYTASQAIPFLNYPCHHTYCQKNYSLYQLSLPSYTPLPNYPCHITKCQQSCLPSQLFLPAELLPSTNHAIQHIASRPVLFTTISPTPHSASRPVLFPTISPTPHSASRPVLFRTIPPTLHSVINRHVLFPSIPPTLHSASRPVLLPTILPTLHSASRLVLFPTILSTLHSVSRPALFPTIPPTLHSVISRPVLFPSIPATLHSGSKPVFFQISLQPYMYNWIKSGTNLNFFTWDVYICN</sequence>
<name>A0A974CS37_XENLA</name>
<protein>
    <submittedName>
        <fullName evidence="1">Uncharacterized protein</fullName>
    </submittedName>
</protein>
<gene>
    <name evidence="1" type="ORF">XELAEV_18028719mg</name>
</gene>
<organism evidence="1 2">
    <name type="scientific">Xenopus laevis</name>
    <name type="common">African clawed frog</name>
    <dbReference type="NCBI Taxonomy" id="8355"/>
    <lineage>
        <taxon>Eukaryota</taxon>
        <taxon>Metazoa</taxon>
        <taxon>Chordata</taxon>
        <taxon>Craniata</taxon>
        <taxon>Vertebrata</taxon>
        <taxon>Euteleostomi</taxon>
        <taxon>Amphibia</taxon>
        <taxon>Batrachia</taxon>
        <taxon>Anura</taxon>
        <taxon>Pipoidea</taxon>
        <taxon>Pipidae</taxon>
        <taxon>Xenopodinae</taxon>
        <taxon>Xenopus</taxon>
        <taxon>Xenopus</taxon>
    </lineage>
</organism>
<dbReference type="Proteomes" id="UP000694892">
    <property type="component" value="Chromosome 5S"/>
</dbReference>
<dbReference type="AlphaFoldDB" id="A0A974CS37"/>
<proteinExistence type="predicted"/>
<dbReference type="EMBL" id="CM004475">
    <property type="protein sequence ID" value="OCT77625.1"/>
    <property type="molecule type" value="Genomic_DNA"/>
</dbReference>
<accession>A0A974CS37</accession>